<sequence length="88" mass="9805">MVSPMFFDISANGEPLSYIAFELLKDKVPKTAENFCALSMGKKGSEYNDSSFHIIITDYTTRVVTSHAIMTLETGLSLGKYLRMRTSS</sequence>
<evidence type="ECO:0000259" key="1">
    <source>
        <dbReference type="PROSITE" id="PS50072"/>
    </source>
</evidence>
<accession>A0AAW0HT45</accession>
<dbReference type="InterPro" id="IPR002130">
    <property type="entry name" value="Cyclophilin-type_PPIase_dom"/>
</dbReference>
<dbReference type="GO" id="GO:0016018">
    <property type="term" value="F:cyclosporin A binding"/>
    <property type="evidence" value="ECO:0007669"/>
    <property type="project" value="TreeGrafter"/>
</dbReference>
<organism evidence="2 3">
    <name type="scientific">Myodes glareolus</name>
    <name type="common">Bank vole</name>
    <name type="synonym">Clethrionomys glareolus</name>
    <dbReference type="NCBI Taxonomy" id="447135"/>
    <lineage>
        <taxon>Eukaryota</taxon>
        <taxon>Metazoa</taxon>
        <taxon>Chordata</taxon>
        <taxon>Craniata</taxon>
        <taxon>Vertebrata</taxon>
        <taxon>Euteleostomi</taxon>
        <taxon>Mammalia</taxon>
        <taxon>Eutheria</taxon>
        <taxon>Euarchontoglires</taxon>
        <taxon>Glires</taxon>
        <taxon>Rodentia</taxon>
        <taxon>Myomorpha</taxon>
        <taxon>Muroidea</taxon>
        <taxon>Cricetidae</taxon>
        <taxon>Arvicolinae</taxon>
        <taxon>Myodes</taxon>
    </lineage>
</organism>
<dbReference type="GO" id="GO:0005737">
    <property type="term" value="C:cytoplasm"/>
    <property type="evidence" value="ECO:0007669"/>
    <property type="project" value="TreeGrafter"/>
</dbReference>
<name>A0AAW0HT45_MYOGA</name>
<dbReference type="PANTHER" id="PTHR11071:SF490">
    <property type="entry name" value="PEPTIDYL-PROLYL CIS-TRANS ISOMERASE A"/>
    <property type="match status" value="1"/>
</dbReference>
<evidence type="ECO:0000313" key="3">
    <source>
        <dbReference type="Proteomes" id="UP001488838"/>
    </source>
</evidence>
<reference evidence="2 3" key="1">
    <citation type="journal article" date="2023" name="bioRxiv">
        <title>Conserved and derived expression patterns and positive selection on dental genes reveal complex evolutionary context of ever-growing rodent molars.</title>
        <authorList>
            <person name="Calamari Z.T."/>
            <person name="Song A."/>
            <person name="Cohen E."/>
            <person name="Akter M."/>
            <person name="Roy R.D."/>
            <person name="Hallikas O."/>
            <person name="Christensen M.M."/>
            <person name="Li P."/>
            <person name="Marangoni P."/>
            <person name="Jernvall J."/>
            <person name="Klein O.D."/>
        </authorList>
    </citation>
    <scope>NUCLEOTIDE SEQUENCE [LARGE SCALE GENOMIC DNA]</scope>
    <source>
        <strain evidence="2">V071</strain>
    </source>
</reference>
<comment type="caution">
    <text evidence="2">The sequence shown here is derived from an EMBL/GenBank/DDBJ whole genome shotgun (WGS) entry which is preliminary data.</text>
</comment>
<gene>
    <name evidence="2" type="ORF">U0070_003073</name>
</gene>
<dbReference type="AlphaFoldDB" id="A0AAW0HT45"/>
<dbReference type="InterPro" id="IPR029000">
    <property type="entry name" value="Cyclophilin-like_dom_sf"/>
</dbReference>
<keyword evidence="3" id="KW-1185">Reference proteome</keyword>
<dbReference type="PANTHER" id="PTHR11071">
    <property type="entry name" value="PEPTIDYL-PROLYL CIS-TRANS ISOMERASE"/>
    <property type="match status" value="1"/>
</dbReference>
<dbReference type="Pfam" id="PF00160">
    <property type="entry name" value="Pro_isomerase"/>
    <property type="match status" value="1"/>
</dbReference>
<dbReference type="GO" id="GO:0006457">
    <property type="term" value="P:protein folding"/>
    <property type="evidence" value="ECO:0007669"/>
    <property type="project" value="TreeGrafter"/>
</dbReference>
<evidence type="ECO:0000313" key="2">
    <source>
        <dbReference type="EMBL" id="KAK7805217.1"/>
    </source>
</evidence>
<feature type="domain" description="PPIase cyclophilin-type" evidence="1">
    <location>
        <begin position="6"/>
        <end position="88"/>
    </location>
</feature>
<dbReference type="Proteomes" id="UP001488838">
    <property type="component" value="Unassembled WGS sequence"/>
</dbReference>
<dbReference type="GO" id="GO:0003755">
    <property type="term" value="F:peptidyl-prolyl cis-trans isomerase activity"/>
    <property type="evidence" value="ECO:0007669"/>
    <property type="project" value="InterPro"/>
</dbReference>
<dbReference type="PROSITE" id="PS50072">
    <property type="entry name" value="CSA_PPIASE_2"/>
    <property type="match status" value="1"/>
</dbReference>
<protein>
    <recommendedName>
        <fullName evidence="1">PPIase cyclophilin-type domain-containing protein</fullName>
    </recommendedName>
</protein>
<dbReference type="EMBL" id="JBBHLL010000348">
    <property type="protein sequence ID" value="KAK7805217.1"/>
    <property type="molecule type" value="Genomic_DNA"/>
</dbReference>
<dbReference type="Gene3D" id="2.40.100.10">
    <property type="entry name" value="Cyclophilin-like"/>
    <property type="match status" value="1"/>
</dbReference>
<dbReference type="SUPFAM" id="SSF50891">
    <property type="entry name" value="Cyclophilin-like"/>
    <property type="match status" value="1"/>
</dbReference>
<proteinExistence type="predicted"/>